<protein>
    <submittedName>
        <fullName evidence="2">Uncharacterized protein</fullName>
    </submittedName>
</protein>
<organism evidence="2 3">
    <name type="scientific">Conyzicola nivalis</name>
    <dbReference type="NCBI Taxonomy" id="1477021"/>
    <lineage>
        <taxon>Bacteria</taxon>
        <taxon>Bacillati</taxon>
        <taxon>Actinomycetota</taxon>
        <taxon>Actinomycetes</taxon>
        <taxon>Micrococcales</taxon>
        <taxon>Microbacteriaceae</taxon>
        <taxon>Conyzicola</taxon>
    </lineage>
</organism>
<keyword evidence="1" id="KW-0812">Transmembrane</keyword>
<name>A0A916SSD5_9MICO</name>
<evidence type="ECO:0000313" key="2">
    <source>
        <dbReference type="EMBL" id="GGB14705.1"/>
    </source>
</evidence>
<reference evidence="2" key="1">
    <citation type="journal article" date="2014" name="Int. J. Syst. Evol. Microbiol.">
        <title>Complete genome sequence of Corynebacterium casei LMG S-19264T (=DSM 44701T), isolated from a smear-ripened cheese.</title>
        <authorList>
            <consortium name="US DOE Joint Genome Institute (JGI-PGF)"/>
            <person name="Walter F."/>
            <person name="Albersmeier A."/>
            <person name="Kalinowski J."/>
            <person name="Ruckert C."/>
        </authorList>
    </citation>
    <scope>NUCLEOTIDE SEQUENCE</scope>
    <source>
        <strain evidence="2">CGMCC 1.12813</strain>
    </source>
</reference>
<reference evidence="2" key="2">
    <citation type="submission" date="2020-09" db="EMBL/GenBank/DDBJ databases">
        <authorList>
            <person name="Sun Q."/>
            <person name="Zhou Y."/>
        </authorList>
    </citation>
    <scope>NUCLEOTIDE SEQUENCE</scope>
    <source>
        <strain evidence="2">CGMCC 1.12813</strain>
    </source>
</reference>
<feature type="transmembrane region" description="Helical" evidence="1">
    <location>
        <begin position="30"/>
        <end position="51"/>
    </location>
</feature>
<dbReference type="RefSeq" id="WP_229733463.1">
    <property type="nucleotide sequence ID" value="NZ_BMGB01000002.1"/>
</dbReference>
<keyword evidence="1" id="KW-1133">Transmembrane helix</keyword>
<dbReference type="AlphaFoldDB" id="A0A916SSD5"/>
<comment type="caution">
    <text evidence="2">The sequence shown here is derived from an EMBL/GenBank/DDBJ whole genome shotgun (WGS) entry which is preliminary data.</text>
</comment>
<proteinExistence type="predicted"/>
<keyword evidence="1" id="KW-0472">Membrane</keyword>
<dbReference type="EMBL" id="BMGB01000002">
    <property type="protein sequence ID" value="GGB14705.1"/>
    <property type="molecule type" value="Genomic_DNA"/>
</dbReference>
<keyword evidence="3" id="KW-1185">Reference proteome</keyword>
<evidence type="ECO:0000313" key="3">
    <source>
        <dbReference type="Proteomes" id="UP000606922"/>
    </source>
</evidence>
<evidence type="ECO:0000256" key="1">
    <source>
        <dbReference type="SAM" id="Phobius"/>
    </source>
</evidence>
<accession>A0A916SSD5</accession>
<gene>
    <name evidence="2" type="ORF">GCM10010979_31630</name>
</gene>
<dbReference type="Proteomes" id="UP000606922">
    <property type="component" value="Unassembled WGS sequence"/>
</dbReference>
<sequence>MSDEHPELNGYEPGDGKPLRSKRTLTMMRVVVVLALVGLILPGIVTTWSVAASSAQSACAVWVEYSVAGDSGADARFEVFGPGGMGWECYSDGEFGGDRHIVSLGLIPGPPTLPLVPTQSS</sequence>